<dbReference type="Pfam" id="PF17777">
    <property type="entry name" value="RL10P_insert"/>
    <property type="match status" value="1"/>
</dbReference>
<dbReference type="GO" id="GO:0005737">
    <property type="term" value="C:cytoplasm"/>
    <property type="evidence" value="ECO:0007669"/>
    <property type="project" value="UniProtKB-SubCell"/>
</dbReference>
<dbReference type="AlphaFoldDB" id="U6KXI0"/>
<evidence type="ECO:0000256" key="3">
    <source>
        <dbReference type="ARBA" id="ARBA00022490"/>
    </source>
</evidence>
<comment type="subcellular location">
    <subcellularLocation>
        <location evidence="5">Cytoplasm</location>
    </subcellularLocation>
    <subcellularLocation>
        <location evidence="5">Nucleus</location>
        <location evidence="5">Nucleolus</location>
    </subcellularLocation>
</comment>
<keyword evidence="3 5" id="KW-0963">Cytoplasm</keyword>
<dbReference type="GO" id="GO:0003723">
    <property type="term" value="F:RNA binding"/>
    <property type="evidence" value="ECO:0007669"/>
    <property type="project" value="TreeGrafter"/>
</dbReference>
<dbReference type="RefSeq" id="XP_013230953.1">
    <property type="nucleotide sequence ID" value="XM_013375499.1"/>
</dbReference>
<dbReference type="PANTHER" id="PTHR45841:SF1">
    <property type="entry name" value="MRNA TURNOVER PROTEIN 4 HOMOLOG"/>
    <property type="match status" value="1"/>
</dbReference>
<dbReference type="GeneID" id="25256074"/>
<dbReference type="GO" id="GO:0030687">
    <property type="term" value="C:preribosome, large subunit precursor"/>
    <property type="evidence" value="ECO:0007669"/>
    <property type="project" value="TreeGrafter"/>
</dbReference>
<dbReference type="FunFam" id="3.90.105.20:FF:000003">
    <property type="entry name" value="Ribosome assembly factor mrt4"/>
    <property type="match status" value="1"/>
</dbReference>
<organism evidence="7 8">
    <name type="scientific">Eimeria tenella</name>
    <name type="common">Coccidian parasite</name>
    <dbReference type="NCBI Taxonomy" id="5802"/>
    <lineage>
        <taxon>Eukaryota</taxon>
        <taxon>Sar</taxon>
        <taxon>Alveolata</taxon>
        <taxon>Apicomplexa</taxon>
        <taxon>Conoidasida</taxon>
        <taxon>Coccidia</taxon>
        <taxon>Eucoccidiorida</taxon>
        <taxon>Eimeriorina</taxon>
        <taxon>Eimeriidae</taxon>
        <taxon>Eimeria</taxon>
    </lineage>
</organism>
<dbReference type="GO" id="GO:0000027">
    <property type="term" value="P:ribosomal large subunit assembly"/>
    <property type="evidence" value="ECO:0007669"/>
    <property type="project" value="InterPro"/>
</dbReference>
<evidence type="ECO:0000256" key="1">
    <source>
        <dbReference type="ARBA" id="ARBA00004046"/>
    </source>
</evidence>
<protein>
    <recommendedName>
        <fullName evidence="5">Ribosome assembly factor mrt4</fullName>
    </recommendedName>
</protein>
<dbReference type="InterPro" id="IPR051742">
    <property type="entry name" value="Ribosome_Assembly_uL10"/>
</dbReference>
<keyword evidence="8" id="KW-1185">Reference proteome</keyword>
<dbReference type="CDD" id="cd05796">
    <property type="entry name" value="Ribosomal_P0_like"/>
    <property type="match status" value="1"/>
</dbReference>
<comment type="function">
    <text evidence="1 5">Component of the ribosome assembly machinery. Nuclear paralog of the ribosomal protein P0, it binds pre-60S subunits at an early stage of assembly in the nucleolus, and is replaced by P0 in cytoplasmic pre-60S subunits and mature 80S ribosomes.</text>
</comment>
<dbReference type="PANTHER" id="PTHR45841">
    <property type="entry name" value="MRNA TURNOVER PROTEIN 4 MRTO4"/>
    <property type="match status" value="1"/>
</dbReference>
<dbReference type="InterPro" id="IPR043141">
    <property type="entry name" value="Ribosomal_uL10-like_sf"/>
</dbReference>
<reference evidence="7" key="2">
    <citation type="submission" date="2013-10" db="EMBL/GenBank/DDBJ databases">
        <authorList>
            <person name="Aslett M."/>
        </authorList>
    </citation>
    <scope>NUCLEOTIDE SEQUENCE [LARGE SCALE GENOMIC DNA]</scope>
    <source>
        <strain evidence="7">Houghton</strain>
    </source>
</reference>
<keyword evidence="4 5" id="KW-0539">Nucleus</keyword>
<evidence type="ECO:0000313" key="8">
    <source>
        <dbReference type="Proteomes" id="UP000030747"/>
    </source>
</evidence>
<evidence type="ECO:0000256" key="4">
    <source>
        <dbReference type="ARBA" id="ARBA00023242"/>
    </source>
</evidence>
<comment type="subunit">
    <text evidence="5">Associates with the pre-60S ribosomal particle.</text>
</comment>
<dbReference type="InterPro" id="IPR040637">
    <property type="entry name" value="Ribosomal_uL10-like_insert"/>
</dbReference>
<dbReference type="VEuPathDB" id="ToxoDB:ETH_00035165"/>
<dbReference type="OMA" id="LEWAENY"/>
<sequence length="226" mass="25249">MPVSKRAKVVHLSKTKKRKTGERGRAANAKNLLIERVREVAEEKGIHIYVLDFKNQRNAALKAARDALKPGRLFFGKNKVLQVALGTQPSTECALNVFKISKMLKGERGLLFSKKEIKEVQQTLNQVSADEFARAGFTATRTVTLQAGFEALEKFPHSMEPRLRSLGLPTQLQNGRINLLGNYTVCTEGTPITAEQAQLLKHLDVKMARFCLSVVAHWHEGAVEEF</sequence>
<dbReference type="GO" id="GO:0005730">
    <property type="term" value="C:nucleolus"/>
    <property type="evidence" value="ECO:0007669"/>
    <property type="project" value="UniProtKB-SubCell"/>
</dbReference>
<name>U6KXI0_EIMTE</name>
<dbReference type="Proteomes" id="UP000030747">
    <property type="component" value="Unassembled WGS sequence"/>
</dbReference>
<feature type="domain" description="Large ribosomal subunit protein uL10-like insertion" evidence="6">
    <location>
        <begin position="133"/>
        <end position="205"/>
    </location>
</feature>
<proteinExistence type="inferred from homology"/>
<dbReference type="Pfam" id="PF00466">
    <property type="entry name" value="Ribosomal_L10"/>
    <property type="match status" value="1"/>
</dbReference>
<dbReference type="InterPro" id="IPR043164">
    <property type="entry name" value="Ribosomal_uL10-like_insert_sf"/>
</dbReference>
<evidence type="ECO:0000256" key="5">
    <source>
        <dbReference type="RuleBase" id="RU364039"/>
    </source>
</evidence>
<dbReference type="VEuPathDB" id="ToxoDB:ETH2_0405700"/>
<dbReference type="Gene3D" id="3.30.70.1730">
    <property type="match status" value="1"/>
</dbReference>
<dbReference type="OrthoDB" id="10262308at2759"/>
<dbReference type="InterPro" id="IPR001790">
    <property type="entry name" value="Ribosomal_uL10"/>
</dbReference>
<gene>
    <name evidence="7" type="ORF">ETH_00035165</name>
</gene>
<evidence type="ECO:0000313" key="7">
    <source>
        <dbReference type="EMBL" id="CDJ40200.1"/>
    </source>
</evidence>
<keyword evidence="5" id="KW-0690">Ribosome biogenesis</keyword>
<evidence type="ECO:0000256" key="2">
    <source>
        <dbReference type="ARBA" id="ARBA00008889"/>
    </source>
</evidence>
<accession>U6KXI0</accession>
<dbReference type="GO" id="GO:0006364">
    <property type="term" value="P:rRNA processing"/>
    <property type="evidence" value="ECO:0007669"/>
    <property type="project" value="TreeGrafter"/>
</dbReference>
<dbReference type="Gene3D" id="3.90.105.20">
    <property type="match status" value="1"/>
</dbReference>
<evidence type="ECO:0000259" key="6">
    <source>
        <dbReference type="Pfam" id="PF17777"/>
    </source>
</evidence>
<reference evidence="7" key="1">
    <citation type="submission" date="2013-10" db="EMBL/GenBank/DDBJ databases">
        <title>Genomic analysis of the causative agents of coccidiosis in chickens.</title>
        <authorList>
            <person name="Reid A.J."/>
            <person name="Blake D."/>
            <person name="Billington K."/>
            <person name="Browne H."/>
            <person name="Dunn M."/>
            <person name="Hung S."/>
            <person name="Kawahara F."/>
            <person name="Miranda-Saavedra D."/>
            <person name="Mourier T."/>
            <person name="Nagra H."/>
            <person name="Otto T.D."/>
            <person name="Rawlings N."/>
            <person name="Sanchez A."/>
            <person name="Sanders M."/>
            <person name="Subramaniam C."/>
            <person name="Tay Y."/>
            <person name="Dear P."/>
            <person name="Doerig C."/>
            <person name="Gruber A."/>
            <person name="Parkinson J."/>
            <person name="Shirley M."/>
            <person name="Wan K.L."/>
            <person name="Berriman M."/>
            <person name="Tomley F."/>
            <person name="Pain A."/>
        </authorList>
    </citation>
    <scope>NUCLEOTIDE SEQUENCE [LARGE SCALE GENOMIC DNA]</scope>
    <source>
        <strain evidence="7">Houghton</strain>
    </source>
</reference>
<comment type="similarity">
    <text evidence="2 5">Belongs to the universal ribosomal protein uL10 family.</text>
</comment>
<dbReference type="SUPFAM" id="SSF160369">
    <property type="entry name" value="Ribosomal protein L10-like"/>
    <property type="match status" value="1"/>
</dbReference>
<dbReference type="EMBL" id="HG674979">
    <property type="protein sequence ID" value="CDJ40200.1"/>
    <property type="molecule type" value="Genomic_DNA"/>
</dbReference>
<dbReference type="InterPro" id="IPR033867">
    <property type="entry name" value="Mrt4"/>
</dbReference>
<dbReference type="GO" id="GO:0000956">
    <property type="term" value="P:nuclear-transcribed mRNA catabolic process"/>
    <property type="evidence" value="ECO:0007669"/>
    <property type="project" value="TreeGrafter"/>
</dbReference>